<gene>
    <name evidence="1" type="ORF">NQ491_04935</name>
</gene>
<proteinExistence type="predicted"/>
<dbReference type="GeneID" id="82891055"/>
<name>A0ABY5V1M3_9BACT</name>
<evidence type="ECO:0000313" key="2">
    <source>
        <dbReference type="Proteomes" id="UP001059295"/>
    </source>
</evidence>
<evidence type="ECO:0008006" key="3">
    <source>
        <dbReference type="Google" id="ProtNLM"/>
    </source>
</evidence>
<evidence type="ECO:0000313" key="1">
    <source>
        <dbReference type="EMBL" id="UWN58120.1"/>
    </source>
</evidence>
<dbReference type="EMBL" id="CP102294">
    <property type="protein sequence ID" value="UWN58120.1"/>
    <property type="molecule type" value="Genomic_DNA"/>
</dbReference>
<sequence length="234" mass="26214">MIRQTDHTMPACDPSSCAGTVPARDRLRIVLQYSGERSYNALALRLGLKRSENLYRIRKGYNGISMDLALRIRNICPSLSLSWLLGGEGDPEAPDRTSAEAASAEVLYLPLYPDLLSLDRDFRPGEDRRIPFPSWLCREAEAAVSCSSDALSPRLLSGDCMLLARTPAESVVFGRAYVVVVGEARLCRIIRKDESPERVRLVSLKPDKYDEIAVPRTEIDGLYRICGTFRYWAD</sequence>
<accession>A0ABY5V1M3</accession>
<protein>
    <recommendedName>
        <fullName evidence="3">Peptidase S24/S26A/S26B/S26C domain-containing protein</fullName>
    </recommendedName>
</protein>
<dbReference type="RefSeq" id="WP_019246486.1">
    <property type="nucleotide sequence ID" value="NZ_CAPH01000017.1"/>
</dbReference>
<keyword evidence="2" id="KW-1185">Reference proteome</keyword>
<dbReference type="Proteomes" id="UP001059295">
    <property type="component" value="Chromosome"/>
</dbReference>
<reference evidence="1" key="1">
    <citation type="journal article" date="2022" name="Cell">
        <title>Design, construction, and in vivo augmentation of a complex gut microbiome.</title>
        <authorList>
            <person name="Cheng A.G."/>
            <person name="Ho P.Y."/>
            <person name="Aranda-Diaz A."/>
            <person name="Jain S."/>
            <person name="Yu F.B."/>
            <person name="Meng X."/>
            <person name="Wang M."/>
            <person name="Iakiviak M."/>
            <person name="Nagashima K."/>
            <person name="Zhao A."/>
            <person name="Murugkar P."/>
            <person name="Patil A."/>
            <person name="Atabakhsh K."/>
            <person name="Weakley A."/>
            <person name="Yan J."/>
            <person name="Brumbaugh A.R."/>
            <person name="Higginbottom S."/>
            <person name="Dimas A."/>
            <person name="Shiver A.L."/>
            <person name="Deutschbauer A."/>
            <person name="Neff N."/>
            <person name="Sonnenburg J.L."/>
            <person name="Huang K.C."/>
            <person name="Fischbach M.A."/>
        </authorList>
    </citation>
    <scope>NUCLEOTIDE SEQUENCE</scope>
    <source>
        <strain evidence="1">AP11</strain>
    </source>
</reference>
<organism evidence="1 2">
    <name type="scientific">Alistipes ihumii AP11</name>
    <dbReference type="NCBI Taxonomy" id="1211813"/>
    <lineage>
        <taxon>Bacteria</taxon>
        <taxon>Pseudomonadati</taxon>
        <taxon>Bacteroidota</taxon>
        <taxon>Bacteroidia</taxon>
        <taxon>Bacteroidales</taxon>
        <taxon>Rikenellaceae</taxon>
        <taxon>Alistipes</taxon>
    </lineage>
</organism>